<accession>A0A101HQV9</accession>
<protein>
    <submittedName>
        <fullName evidence="2">Uncharacterized protein</fullName>
    </submittedName>
</protein>
<sequence length="100" mass="11384">MAGYPAHENAAKTLENLREALAKVEGEKKTRIEKLIADLDPIKDNRTFMRTQKAEKVTNVTVENSEALKNNPEDEEKLAALETDIPYLVERVRTMVVRMT</sequence>
<name>A0A101HQV9_9FIRM</name>
<organism evidence="2 3">
    <name type="scientific">Pelotomaculum thermopropionicum</name>
    <dbReference type="NCBI Taxonomy" id="110500"/>
    <lineage>
        <taxon>Bacteria</taxon>
        <taxon>Bacillati</taxon>
        <taxon>Bacillota</taxon>
        <taxon>Clostridia</taxon>
        <taxon>Eubacteriales</taxon>
        <taxon>Desulfotomaculaceae</taxon>
        <taxon>Pelotomaculum</taxon>
    </lineage>
</organism>
<evidence type="ECO:0000313" key="3">
    <source>
        <dbReference type="Proteomes" id="UP000054705"/>
    </source>
</evidence>
<evidence type="ECO:0000313" key="2">
    <source>
        <dbReference type="EMBL" id="KUK81436.1"/>
    </source>
</evidence>
<feature type="coiled-coil region" evidence="1">
    <location>
        <begin position="7"/>
        <end position="34"/>
    </location>
</feature>
<proteinExistence type="predicted"/>
<dbReference type="AlphaFoldDB" id="A0A101HQV9"/>
<reference evidence="3" key="1">
    <citation type="journal article" date="2015" name="MBio">
        <title>Genome-Resolved Metagenomic Analysis Reveals Roles for Candidate Phyla and Other Microbial Community Members in Biogeochemical Transformations in Oil Reservoirs.</title>
        <authorList>
            <person name="Hu P."/>
            <person name="Tom L."/>
            <person name="Singh A."/>
            <person name="Thomas B.C."/>
            <person name="Baker B.J."/>
            <person name="Piceno Y.M."/>
            <person name="Andersen G.L."/>
            <person name="Banfield J.F."/>
        </authorList>
    </citation>
    <scope>NUCLEOTIDE SEQUENCE [LARGE SCALE GENOMIC DNA]</scope>
</reference>
<dbReference type="Proteomes" id="UP000054705">
    <property type="component" value="Unassembled WGS sequence"/>
</dbReference>
<evidence type="ECO:0000256" key="1">
    <source>
        <dbReference type="SAM" id="Coils"/>
    </source>
</evidence>
<keyword evidence="1" id="KW-0175">Coiled coil</keyword>
<gene>
    <name evidence="2" type="ORF">XD97_0651</name>
</gene>
<comment type="caution">
    <text evidence="2">The sequence shown here is derived from an EMBL/GenBank/DDBJ whole genome shotgun (WGS) entry which is preliminary data.</text>
</comment>
<dbReference type="EMBL" id="LGGS01000152">
    <property type="protein sequence ID" value="KUK81436.1"/>
    <property type="molecule type" value="Genomic_DNA"/>
</dbReference>